<proteinExistence type="predicted"/>
<dbReference type="PATRIC" id="fig|1333534.5.peg.4262"/>
<reference evidence="1 2" key="2">
    <citation type="journal article" date="2016" name="Genome Announc.">
        <title>Genome Sequence of a Gram-Positive Diazotroph, Paenibacillus durus Type Strain ATCC 35681.</title>
        <authorList>
            <person name="Halim M.A."/>
            <person name="Rahman A.Y."/>
            <person name="Sim K.S."/>
            <person name="Yam H.C."/>
            <person name="Rahim A.A."/>
            <person name="Ghazali A.H."/>
            <person name="Najimudin N."/>
        </authorList>
    </citation>
    <scope>NUCLEOTIDE SEQUENCE [LARGE SCALE GENOMIC DNA]</scope>
    <source>
        <strain evidence="1 2">ATCC 35681</strain>
    </source>
</reference>
<gene>
    <name evidence="1" type="ORF">VK70_19390</name>
</gene>
<evidence type="ECO:0000313" key="1">
    <source>
        <dbReference type="EMBL" id="AKG36440.1"/>
    </source>
</evidence>
<dbReference type="RefSeq" id="WP_025699407.1">
    <property type="nucleotide sequence ID" value="NZ_ASQQ01000674.1"/>
</dbReference>
<sequence>MEYFMLTQNQKETDGLSFIDMPNREWLGKLKSETPAAFYVRSTEMAEYSDYIERPAVFISDSVYRMVKKYDSTVKLGSAVFIDQNNGDQRLYWSLENMEGNSACISEESKRNKLEFITQLILDAREIPNQPLFRAVHGQQRFTIMRLDLAESLLRRGVCGFQLQPVAIVRGEH</sequence>
<organism evidence="1 2">
    <name type="scientific">Paenibacillus durus ATCC 35681</name>
    <dbReference type="NCBI Taxonomy" id="1333534"/>
    <lineage>
        <taxon>Bacteria</taxon>
        <taxon>Bacillati</taxon>
        <taxon>Bacillota</taxon>
        <taxon>Bacilli</taxon>
        <taxon>Bacillales</taxon>
        <taxon>Paenibacillaceae</taxon>
        <taxon>Paenibacillus</taxon>
    </lineage>
</organism>
<dbReference type="OrthoDB" id="2466153at2"/>
<reference evidence="1 2" key="1">
    <citation type="submission" date="2015-03" db="EMBL/GenBank/DDBJ databases">
        <authorList>
            <person name="Abdul Halim M."/>
        </authorList>
    </citation>
    <scope>NUCLEOTIDE SEQUENCE [LARGE SCALE GENOMIC DNA]</scope>
    <source>
        <strain evidence="1 2">ATCC 35681</strain>
    </source>
</reference>
<dbReference type="HOGENOM" id="CLU_126447_1_0_9"/>
<dbReference type="EMBL" id="CP011114">
    <property type="protein sequence ID" value="AKG36440.1"/>
    <property type="molecule type" value="Genomic_DNA"/>
</dbReference>
<protein>
    <submittedName>
        <fullName evidence="1">Uncharacterized protein</fullName>
    </submittedName>
</protein>
<name>A0A0F7FDA1_PAEDU</name>
<dbReference type="Proteomes" id="UP000034189">
    <property type="component" value="Chromosome"/>
</dbReference>
<dbReference type="AlphaFoldDB" id="A0A0F7FDA1"/>
<accession>A0A0F7FDA1</accession>
<evidence type="ECO:0000313" key="2">
    <source>
        <dbReference type="Proteomes" id="UP000034189"/>
    </source>
</evidence>